<accession>A0ABY8LUH4</accession>
<name>A0ABY8LUH4_9BACT</name>
<proteinExistence type="predicted"/>
<dbReference type="Pfam" id="PF13936">
    <property type="entry name" value="HTH_38"/>
    <property type="match status" value="1"/>
</dbReference>
<dbReference type="RefSeq" id="WP_280102197.1">
    <property type="nucleotide sequence ID" value="NZ_CP122979.1"/>
</dbReference>
<evidence type="ECO:0000313" key="2">
    <source>
        <dbReference type="EMBL" id="WGI36894.1"/>
    </source>
</evidence>
<dbReference type="SUPFAM" id="SSF88659">
    <property type="entry name" value="Sigma3 and sigma4 domains of RNA polymerase sigma factors"/>
    <property type="match status" value="1"/>
</dbReference>
<organism evidence="2 3">
    <name type="scientific">Mesomycoplasma lagogenitalium</name>
    <dbReference type="NCBI Taxonomy" id="171286"/>
    <lineage>
        <taxon>Bacteria</taxon>
        <taxon>Bacillati</taxon>
        <taxon>Mycoplasmatota</taxon>
        <taxon>Mycoplasmoidales</taxon>
        <taxon>Metamycoplasmataceae</taxon>
        <taxon>Mesomycoplasma</taxon>
    </lineage>
</organism>
<evidence type="ECO:0000259" key="1">
    <source>
        <dbReference type="Pfam" id="PF13936"/>
    </source>
</evidence>
<evidence type="ECO:0000313" key="3">
    <source>
        <dbReference type="Proteomes" id="UP001179842"/>
    </source>
</evidence>
<dbReference type="InterPro" id="IPR013324">
    <property type="entry name" value="RNA_pol_sigma_r3/r4-like"/>
</dbReference>
<feature type="domain" description="Transposase IS30-like HTH" evidence="1">
    <location>
        <begin position="2"/>
        <end position="45"/>
    </location>
</feature>
<protein>
    <submittedName>
        <fullName evidence="2">Helix-turn-helix domain-containing protein</fullName>
    </submittedName>
</protein>
<dbReference type="InterPro" id="IPR025246">
    <property type="entry name" value="IS30-like_HTH"/>
</dbReference>
<keyword evidence="3" id="KW-1185">Reference proteome</keyword>
<sequence>MYKHIINEERHLINYLFYFEKKSISQIAQNLKRNKSTISRELKRNSDEFGT</sequence>
<dbReference type="Gene3D" id="1.10.10.60">
    <property type="entry name" value="Homeodomain-like"/>
    <property type="match status" value="1"/>
</dbReference>
<dbReference type="Proteomes" id="UP001179842">
    <property type="component" value="Chromosome"/>
</dbReference>
<dbReference type="EMBL" id="CP122979">
    <property type="protein sequence ID" value="WGI36894.1"/>
    <property type="molecule type" value="Genomic_DNA"/>
</dbReference>
<gene>
    <name evidence="2" type="ORF">QEG99_01245</name>
</gene>
<reference evidence="2" key="1">
    <citation type="submission" date="2023-04" db="EMBL/GenBank/DDBJ databases">
        <title>Completed genome of Mycoplasma lagogenitalium type strain 12MS.</title>
        <authorList>
            <person name="Spergser J."/>
        </authorList>
    </citation>
    <scope>NUCLEOTIDE SEQUENCE</scope>
    <source>
        <strain evidence="2">12MS</strain>
    </source>
</reference>